<reference evidence="2 3" key="1">
    <citation type="journal article" date="2019" name="Nat. Ecol. Evol.">
        <title>Megaphylogeny resolves global patterns of mushroom evolution.</title>
        <authorList>
            <person name="Varga T."/>
            <person name="Krizsan K."/>
            <person name="Foldi C."/>
            <person name="Dima B."/>
            <person name="Sanchez-Garcia M."/>
            <person name="Sanchez-Ramirez S."/>
            <person name="Szollosi G.J."/>
            <person name="Szarkandi J.G."/>
            <person name="Papp V."/>
            <person name="Albert L."/>
            <person name="Andreopoulos W."/>
            <person name="Angelini C."/>
            <person name="Antonin V."/>
            <person name="Barry K.W."/>
            <person name="Bougher N.L."/>
            <person name="Buchanan P."/>
            <person name="Buyck B."/>
            <person name="Bense V."/>
            <person name="Catcheside P."/>
            <person name="Chovatia M."/>
            <person name="Cooper J."/>
            <person name="Damon W."/>
            <person name="Desjardin D."/>
            <person name="Finy P."/>
            <person name="Geml J."/>
            <person name="Haridas S."/>
            <person name="Hughes K."/>
            <person name="Justo A."/>
            <person name="Karasinski D."/>
            <person name="Kautmanova I."/>
            <person name="Kiss B."/>
            <person name="Kocsube S."/>
            <person name="Kotiranta H."/>
            <person name="LaButti K.M."/>
            <person name="Lechner B.E."/>
            <person name="Liimatainen K."/>
            <person name="Lipzen A."/>
            <person name="Lukacs Z."/>
            <person name="Mihaltcheva S."/>
            <person name="Morgado L.N."/>
            <person name="Niskanen T."/>
            <person name="Noordeloos M.E."/>
            <person name="Ohm R.A."/>
            <person name="Ortiz-Santana B."/>
            <person name="Ovrebo C."/>
            <person name="Racz N."/>
            <person name="Riley R."/>
            <person name="Savchenko A."/>
            <person name="Shiryaev A."/>
            <person name="Soop K."/>
            <person name="Spirin V."/>
            <person name="Szebenyi C."/>
            <person name="Tomsovsky M."/>
            <person name="Tulloss R.E."/>
            <person name="Uehling J."/>
            <person name="Grigoriev I.V."/>
            <person name="Vagvolgyi C."/>
            <person name="Papp T."/>
            <person name="Martin F.M."/>
            <person name="Miettinen O."/>
            <person name="Hibbett D.S."/>
            <person name="Nagy L.G."/>
        </authorList>
    </citation>
    <scope>NUCLEOTIDE SEQUENCE [LARGE SCALE GENOMIC DNA]</scope>
    <source>
        <strain evidence="2 3">CBS 309.79</strain>
    </source>
</reference>
<evidence type="ECO:0000256" key="1">
    <source>
        <dbReference type="SAM" id="MobiDB-lite"/>
    </source>
</evidence>
<gene>
    <name evidence="2" type="ORF">BDV98DRAFT_77996</name>
</gene>
<name>A0A5C3QLJ1_9AGAR</name>
<dbReference type="AlphaFoldDB" id="A0A5C3QLJ1"/>
<protein>
    <submittedName>
        <fullName evidence="2">Uncharacterized protein</fullName>
    </submittedName>
</protein>
<evidence type="ECO:0000313" key="3">
    <source>
        <dbReference type="Proteomes" id="UP000305067"/>
    </source>
</evidence>
<dbReference type="EMBL" id="ML178825">
    <property type="protein sequence ID" value="TFL01341.1"/>
    <property type="molecule type" value="Genomic_DNA"/>
</dbReference>
<keyword evidence="3" id="KW-1185">Reference proteome</keyword>
<feature type="compositionally biased region" description="Basic and acidic residues" evidence="1">
    <location>
        <begin position="171"/>
        <end position="180"/>
    </location>
</feature>
<dbReference type="Proteomes" id="UP000305067">
    <property type="component" value="Unassembled WGS sequence"/>
</dbReference>
<accession>A0A5C3QLJ1</accession>
<evidence type="ECO:0000313" key="2">
    <source>
        <dbReference type="EMBL" id="TFL01341.1"/>
    </source>
</evidence>
<sequence>MPSLCRPETIAKLIVKLGELTISYPNEDRGWLLLVTQLRNLEHVIYGSCRGGSACVGDEAEYELVRSRSEEGRAFPEFPEFPMPKLRELLIAGTYRGEILLTHIRAPSLCTLAYVGPLSIALSNFITKSGCQLLALRIGTLASTSGHYHLRLVPTHRVPSPADSASTASLRGRDSQERAPRLRRMSHHREGGATNCYPILHLLMRFKQVRDDEPPQWDRFPSLAHLELNGFTASIEAVVDTLESRRAQCDLDPGTAATRLLSCRLKSMKSSHLRFSPAEVNDILDKYARRRKLAQRSTASADLFGTIPRLPRSLREFRINDACAIPKSWRCSAGAIYQSRAELEEWAGEGAGAEDEV</sequence>
<organism evidence="2 3">
    <name type="scientific">Pterulicium gracile</name>
    <dbReference type="NCBI Taxonomy" id="1884261"/>
    <lineage>
        <taxon>Eukaryota</taxon>
        <taxon>Fungi</taxon>
        <taxon>Dikarya</taxon>
        <taxon>Basidiomycota</taxon>
        <taxon>Agaricomycotina</taxon>
        <taxon>Agaricomycetes</taxon>
        <taxon>Agaricomycetidae</taxon>
        <taxon>Agaricales</taxon>
        <taxon>Pleurotineae</taxon>
        <taxon>Pterulaceae</taxon>
        <taxon>Pterulicium</taxon>
    </lineage>
</organism>
<proteinExistence type="predicted"/>
<feature type="region of interest" description="Disordered" evidence="1">
    <location>
        <begin position="158"/>
        <end position="187"/>
    </location>
</feature>